<dbReference type="EMBL" id="AVCK01000006">
    <property type="protein sequence ID" value="KFN47772.1"/>
    <property type="molecule type" value="Genomic_DNA"/>
</dbReference>
<dbReference type="InterPro" id="IPR022272">
    <property type="entry name" value="Lipocalin_CS"/>
</dbReference>
<dbReference type="PRINTS" id="PR01171">
    <property type="entry name" value="BCTLIPOCALIN"/>
</dbReference>
<evidence type="ECO:0000313" key="4">
    <source>
        <dbReference type="EMBL" id="KFN47772.1"/>
    </source>
</evidence>
<dbReference type="STRING" id="1384056.N787_07470"/>
<comment type="subcellular location">
    <subcellularLocation>
        <location evidence="2">Cell outer membrane</location>
    </subcellularLocation>
</comment>
<gene>
    <name evidence="4" type="ORF">N787_07470</name>
</gene>
<keyword evidence="2" id="KW-0446">Lipid-binding</keyword>
<dbReference type="PROSITE" id="PS00213">
    <property type="entry name" value="LIPOCALIN"/>
    <property type="match status" value="1"/>
</dbReference>
<dbReference type="AlphaFoldDB" id="A0A091B8D0"/>
<keyword evidence="2" id="KW-0732">Signal</keyword>
<dbReference type="OrthoDB" id="9793905at2"/>
<dbReference type="Gene3D" id="2.40.128.20">
    <property type="match status" value="1"/>
</dbReference>
<keyword evidence="2" id="KW-0449">Lipoprotein</keyword>
<accession>A0A091B8D0</accession>
<organism evidence="4 5">
    <name type="scientific">Arenimonas metalli CF5-1</name>
    <dbReference type="NCBI Taxonomy" id="1384056"/>
    <lineage>
        <taxon>Bacteria</taxon>
        <taxon>Pseudomonadati</taxon>
        <taxon>Pseudomonadota</taxon>
        <taxon>Gammaproteobacteria</taxon>
        <taxon>Lysobacterales</taxon>
        <taxon>Lysobacteraceae</taxon>
        <taxon>Arenimonas</taxon>
    </lineage>
</organism>
<dbReference type="CDD" id="cd19438">
    <property type="entry name" value="lipocalin_Blc-like"/>
    <property type="match status" value="1"/>
</dbReference>
<sequence>MKTLPALALLLALAAPAAADEPAPLQAVPELDLQRYSGTWHEIARLPMYFERRCVGDITATYIPLESGRVQVRNACLRDDGVRMQSVGMARRAGEHPAKLEVRFAPGWLSFLPMVWADYWVIALDEDYRWALVGEPDREYLWFLSREPAMDAATFEALKDKARALGYSLDELIVVVPPRAD</sequence>
<keyword evidence="2" id="KW-0472">Membrane</keyword>
<feature type="domain" description="Lipocalin/cytosolic fatty-acid binding" evidence="3">
    <location>
        <begin position="31"/>
        <end position="175"/>
    </location>
</feature>
<protein>
    <recommendedName>
        <fullName evidence="2">Outer membrane lipoprotein Blc</fullName>
    </recommendedName>
</protein>
<dbReference type="SUPFAM" id="SSF50814">
    <property type="entry name" value="Lipocalins"/>
    <property type="match status" value="1"/>
</dbReference>
<keyword evidence="5" id="KW-1185">Reference proteome</keyword>
<dbReference type="PIRSF" id="PIRSF036893">
    <property type="entry name" value="Lipocalin_ApoD"/>
    <property type="match status" value="1"/>
</dbReference>
<proteinExistence type="inferred from homology"/>
<evidence type="ECO:0000259" key="3">
    <source>
        <dbReference type="Pfam" id="PF08212"/>
    </source>
</evidence>
<dbReference type="eggNOG" id="COG3040">
    <property type="taxonomic scope" value="Bacteria"/>
</dbReference>
<dbReference type="GO" id="GO:0009279">
    <property type="term" value="C:cell outer membrane"/>
    <property type="evidence" value="ECO:0007669"/>
    <property type="project" value="UniProtKB-SubCell"/>
</dbReference>
<name>A0A091B8D0_9GAMM</name>
<dbReference type="GO" id="GO:0006950">
    <property type="term" value="P:response to stress"/>
    <property type="evidence" value="ECO:0007669"/>
    <property type="project" value="UniProtKB-ARBA"/>
</dbReference>
<evidence type="ECO:0000256" key="1">
    <source>
        <dbReference type="ARBA" id="ARBA00006889"/>
    </source>
</evidence>
<dbReference type="InterPro" id="IPR022271">
    <property type="entry name" value="Lipocalin_ApoD"/>
</dbReference>
<dbReference type="Proteomes" id="UP000029393">
    <property type="component" value="Unassembled WGS sequence"/>
</dbReference>
<dbReference type="RefSeq" id="WP_034210366.1">
    <property type="nucleotide sequence ID" value="NZ_AVCK01000006.1"/>
</dbReference>
<evidence type="ECO:0000256" key="2">
    <source>
        <dbReference type="PIRNR" id="PIRNR036893"/>
    </source>
</evidence>
<evidence type="ECO:0000313" key="5">
    <source>
        <dbReference type="Proteomes" id="UP000029393"/>
    </source>
</evidence>
<dbReference type="GO" id="GO:0008289">
    <property type="term" value="F:lipid binding"/>
    <property type="evidence" value="ECO:0007669"/>
    <property type="project" value="UniProtKB-UniRule"/>
</dbReference>
<keyword evidence="2" id="KW-0998">Cell outer membrane</keyword>
<dbReference type="PANTHER" id="PTHR10612:SF34">
    <property type="entry name" value="APOLIPOPROTEIN D"/>
    <property type="match status" value="1"/>
</dbReference>
<dbReference type="InterPro" id="IPR012674">
    <property type="entry name" value="Calycin"/>
</dbReference>
<comment type="caution">
    <text evidence="4">The sequence shown here is derived from an EMBL/GenBank/DDBJ whole genome shotgun (WGS) entry which is preliminary data.</text>
</comment>
<dbReference type="PATRIC" id="fig|1384056.3.peg.365"/>
<feature type="signal peptide" evidence="2">
    <location>
        <begin position="1"/>
        <end position="19"/>
    </location>
</feature>
<feature type="chain" id="PRO_5013433778" description="Outer membrane lipoprotein Blc" evidence="2">
    <location>
        <begin position="20"/>
        <end position="181"/>
    </location>
</feature>
<comment type="function">
    <text evidence="2">Involved in the storage or transport of lipids necessary for membrane maintenance under stressful conditions. Displays a binding preference for lysophospholipids.</text>
</comment>
<dbReference type="PANTHER" id="PTHR10612">
    <property type="entry name" value="APOLIPOPROTEIN D"/>
    <property type="match status" value="1"/>
</dbReference>
<dbReference type="InterPro" id="IPR000566">
    <property type="entry name" value="Lipocln_cytosolic_FA-bd_dom"/>
</dbReference>
<dbReference type="InterPro" id="IPR047202">
    <property type="entry name" value="Lipocalin_Blc-like_dom"/>
</dbReference>
<dbReference type="InterPro" id="IPR002446">
    <property type="entry name" value="Lipocalin_bac"/>
</dbReference>
<reference evidence="4 5" key="1">
    <citation type="submission" date="2013-09" db="EMBL/GenBank/DDBJ databases">
        <title>Genome sequencing of Arenimonas metalli.</title>
        <authorList>
            <person name="Chen F."/>
            <person name="Wang G."/>
        </authorList>
    </citation>
    <scope>NUCLEOTIDE SEQUENCE [LARGE SCALE GENOMIC DNA]</scope>
    <source>
        <strain evidence="4 5">CF5-1</strain>
    </source>
</reference>
<comment type="subunit">
    <text evidence="2">Homodimer.</text>
</comment>
<dbReference type="Pfam" id="PF08212">
    <property type="entry name" value="Lipocalin_2"/>
    <property type="match status" value="1"/>
</dbReference>
<comment type="similarity">
    <text evidence="1 2">Belongs to the calycin superfamily. Lipocalin family.</text>
</comment>